<evidence type="ECO:0000256" key="2">
    <source>
        <dbReference type="SAM" id="MobiDB-lite"/>
    </source>
</evidence>
<dbReference type="SUPFAM" id="SSF49899">
    <property type="entry name" value="Concanavalin A-like lectins/glucanases"/>
    <property type="match status" value="2"/>
</dbReference>
<dbReference type="STRING" id="48709.A0A1D2MLP2"/>
<dbReference type="GO" id="GO:0016020">
    <property type="term" value="C:membrane"/>
    <property type="evidence" value="ECO:0007669"/>
    <property type="project" value="UniProtKB-SubCell"/>
</dbReference>
<dbReference type="Proteomes" id="UP000094527">
    <property type="component" value="Unassembled WGS sequence"/>
</dbReference>
<dbReference type="OrthoDB" id="6275838at2759"/>
<comment type="caution">
    <text evidence="1">Lacks conserved residue(s) required for the propagation of feature annotation.</text>
</comment>
<accession>A0A1D2MLP2</accession>
<sequence length="381" mass="42363">MNAGKLRVRVRLKDSEKTLSIGHSSTFNDNSWHVFVHAPRHEIRVSDDLPPVSGTLTARSSSLCVEKITLSSITSPFTGLIQSLSINNIAVLSLIKLKRLNPTGSLPKIKYFKSINNPINFPKRKPTKTQAYITLPQLKAYSSLRIRFKFKTQSAAGGAVYNGASSSTDYVCVQIQDFKLSFSMGFGETDKGVELISHRLKLNSWVDVHVYWDGGEVVAMAVDQYVYEERIRGGRGDLVLKLNGVLYIGGGVGDAFFSRIHGYAHFVGCLANVDVGGEGVSFDGRGRHRSRMERTHLGAVQPCEQQMQHGHLRQRRRLCGGARQHGNLRLRDDKLHRPHMLAGIHDVRVLNVKHVREATGSRPPRSNPVHVPAEQRANHAP</sequence>
<evidence type="ECO:0000256" key="1">
    <source>
        <dbReference type="PROSITE-ProRule" id="PRU00122"/>
    </source>
</evidence>
<dbReference type="InterPro" id="IPR013320">
    <property type="entry name" value="ConA-like_dom_sf"/>
</dbReference>
<organism evidence="4 5">
    <name type="scientific">Orchesella cincta</name>
    <name type="common">Springtail</name>
    <name type="synonym">Podura cincta</name>
    <dbReference type="NCBI Taxonomy" id="48709"/>
    <lineage>
        <taxon>Eukaryota</taxon>
        <taxon>Metazoa</taxon>
        <taxon>Ecdysozoa</taxon>
        <taxon>Arthropoda</taxon>
        <taxon>Hexapoda</taxon>
        <taxon>Collembola</taxon>
        <taxon>Entomobryomorpha</taxon>
        <taxon>Entomobryoidea</taxon>
        <taxon>Orchesellidae</taxon>
        <taxon>Orchesellinae</taxon>
        <taxon>Orchesella</taxon>
    </lineage>
</organism>
<feature type="domain" description="Laminin G" evidence="3">
    <location>
        <begin position="122"/>
        <end position="303"/>
    </location>
</feature>
<reference evidence="4 5" key="1">
    <citation type="journal article" date="2016" name="Genome Biol. Evol.">
        <title>Gene Family Evolution Reflects Adaptation to Soil Environmental Stressors in the Genome of the Collembolan Orchesella cincta.</title>
        <authorList>
            <person name="Faddeeva-Vakhrusheva A."/>
            <person name="Derks M.F."/>
            <person name="Anvar S.Y."/>
            <person name="Agamennone V."/>
            <person name="Suring W."/>
            <person name="Smit S."/>
            <person name="van Straalen N.M."/>
            <person name="Roelofs D."/>
        </authorList>
    </citation>
    <scope>NUCLEOTIDE SEQUENCE [LARGE SCALE GENOMIC DNA]</scope>
    <source>
        <tissue evidence="4">Mixed pool</tissue>
    </source>
</reference>
<gene>
    <name evidence="4" type="ORF">Ocin01_12744</name>
</gene>
<comment type="caution">
    <text evidence="4">The sequence shown here is derived from an EMBL/GenBank/DDBJ whole genome shotgun (WGS) entry which is preliminary data.</text>
</comment>
<dbReference type="Pfam" id="PF02210">
    <property type="entry name" value="Laminin_G_2"/>
    <property type="match status" value="1"/>
</dbReference>
<dbReference type="EMBL" id="LJIJ01000887">
    <property type="protein sequence ID" value="ODM93940.1"/>
    <property type="molecule type" value="Genomic_DNA"/>
</dbReference>
<evidence type="ECO:0000313" key="4">
    <source>
        <dbReference type="EMBL" id="ODM93940.1"/>
    </source>
</evidence>
<evidence type="ECO:0000313" key="5">
    <source>
        <dbReference type="Proteomes" id="UP000094527"/>
    </source>
</evidence>
<proteinExistence type="predicted"/>
<dbReference type="Gene3D" id="2.60.120.200">
    <property type="match status" value="2"/>
</dbReference>
<dbReference type="PANTHER" id="PTHR15036:SF85">
    <property type="entry name" value="SP2353, ISOFORM A"/>
    <property type="match status" value="1"/>
</dbReference>
<feature type="region of interest" description="Disordered" evidence="2">
    <location>
        <begin position="357"/>
        <end position="381"/>
    </location>
</feature>
<dbReference type="CDD" id="cd00110">
    <property type="entry name" value="LamG"/>
    <property type="match status" value="1"/>
</dbReference>
<keyword evidence="5" id="KW-1185">Reference proteome</keyword>
<dbReference type="InterPro" id="IPR001791">
    <property type="entry name" value="Laminin_G"/>
</dbReference>
<dbReference type="PROSITE" id="PS50025">
    <property type="entry name" value="LAM_G_DOMAIN"/>
    <property type="match status" value="1"/>
</dbReference>
<protein>
    <submittedName>
        <fullName evidence="4">Neurexin-1a</fullName>
    </submittedName>
</protein>
<dbReference type="PANTHER" id="PTHR15036">
    <property type="entry name" value="PIKACHURIN-LIKE PROTEIN"/>
    <property type="match status" value="1"/>
</dbReference>
<name>A0A1D2MLP2_ORCCI</name>
<dbReference type="InterPro" id="IPR050372">
    <property type="entry name" value="Neurexin-related_CASP"/>
</dbReference>
<dbReference type="SMART" id="SM00282">
    <property type="entry name" value="LamG"/>
    <property type="match status" value="1"/>
</dbReference>
<dbReference type="AlphaFoldDB" id="A0A1D2MLP2"/>
<evidence type="ECO:0000259" key="3">
    <source>
        <dbReference type="PROSITE" id="PS50025"/>
    </source>
</evidence>